<gene>
    <name evidence="9" type="ORF">GCM10025867_08770</name>
</gene>
<dbReference type="InterPro" id="IPR038665">
    <property type="entry name" value="Voltage-dep_anion_channel_sf"/>
</dbReference>
<feature type="transmembrane region" description="Helical" evidence="8">
    <location>
        <begin position="140"/>
        <end position="161"/>
    </location>
</feature>
<evidence type="ECO:0000256" key="3">
    <source>
        <dbReference type="ARBA" id="ARBA00022448"/>
    </source>
</evidence>
<feature type="transmembrane region" description="Helical" evidence="8">
    <location>
        <begin position="284"/>
        <end position="305"/>
    </location>
</feature>
<feature type="transmembrane region" description="Helical" evidence="8">
    <location>
        <begin position="173"/>
        <end position="194"/>
    </location>
</feature>
<evidence type="ECO:0000256" key="8">
    <source>
        <dbReference type="SAM" id="Phobius"/>
    </source>
</evidence>
<dbReference type="EMBL" id="AP027732">
    <property type="protein sequence ID" value="BDZ48636.1"/>
    <property type="molecule type" value="Genomic_DNA"/>
</dbReference>
<keyword evidence="3" id="KW-0813">Transport</keyword>
<accession>A0ABM8GJS6</accession>
<dbReference type="Pfam" id="PF03595">
    <property type="entry name" value="SLAC1"/>
    <property type="match status" value="1"/>
</dbReference>
<feature type="transmembrane region" description="Helical" evidence="8">
    <location>
        <begin position="38"/>
        <end position="57"/>
    </location>
</feature>
<keyword evidence="5 8" id="KW-0812">Transmembrane</keyword>
<feature type="transmembrane region" description="Helical" evidence="8">
    <location>
        <begin position="343"/>
        <end position="365"/>
    </location>
</feature>
<dbReference type="InterPro" id="IPR051629">
    <property type="entry name" value="Sulfite_efflux_TDT"/>
</dbReference>
<dbReference type="PANTHER" id="PTHR31686:SF1">
    <property type="entry name" value="SULFITE EFFLUX PUMP SSU1"/>
    <property type="match status" value="1"/>
</dbReference>
<feature type="transmembrane region" description="Helical" evidence="8">
    <location>
        <begin position="241"/>
        <end position="264"/>
    </location>
</feature>
<feature type="transmembrane region" description="Helical" evidence="8">
    <location>
        <begin position="103"/>
        <end position="125"/>
    </location>
</feature>
<evidence type="ECO:0000256" key="1">
    <source>
        <dbReference type="ARBA" id="ARBA00004651"/>
    </source>
</evidence>
<dbReference type="Proteomes" id="UP001321486">
    <property type="component" value="Chromosome"/>
</dbReference>
<organism evidence="9 10">
    <name type="scientific">Frondihabitans sucicola</name>
    <dbReference type="NCBI Taxonomy" id="1268041"/>
    <lineage>
        <taxon>Bacteria</taxon>
        <taxon>Bacillati</taxon>
        <taxon>Actinomycetota</taxon>
        <taxon>Actinomycetes</taxon>
        <taxon>Micrococcales</taxon>
        <taxon>Microbacteriaceae</taxon>
        <taxon>Frondihabitans</taxon>
    </lineage>
</organism>
<dbReference type="PANTHER" id="PTHR31686">
    <property type="match status" value="1"/>
</dbReference>
<feature type="transmembrane region" description="Helical" evidence="8">
    <location>
        <begin position="69"/>
        <end position="91"/>
    </location>
</feature>
<evidence type="ECO:0000256" key="2">
    <source>
        <dbReference type="ARBA" id="ARBA00008566"/>
    </source>
</evidence>
<evidence type="ECO:0000256" key="4">
    <source>
        <dbReference type="ARBA" id="ARBA00022475"/>
    </source>
</evidence>
<keyword evidence="4" id="KW-1003">Cell membrane</keyword>
<reference evidence="10" key="1">
    <citation type="journal article" date="2019" name="Int. J. Syst. Evol. Microbiol.">
        <title>The Global Catalogue of Microorganisms (GCM) 10K type strain sequencing project: providing services to taxonomists for standard genome sequencing and annotation.</title>
        <authorList>
            <consortium name="The Broad Institute Genomics Platform"/>
            <consortium name="The Broad Institute Genome Sequencing Center for Infectious Disease"/>
            <person name="Wu L."/>
            <person name="Ma J."/>
        </authorList>
    </citation>
    <scope>NUCLEOTIDE SEQUENCE [LARGE SCALE GENOMIC DNA]</scope>
    <source>
        <strain evidence="10">NBRC 108728</strain>
    </source>
</reference>
<comment type="subcellular location">
    <subcellularLocation>
        <location evidence="1">Cell membrane</location>
        <topology evidence="1">Multi-pass membrane protein</topology>
    </subcellularLocation>
</comment>
<evidence type="ECO:0000313" key="9">
    <source>
        <dbReference type="EMBL" id="BDZ48636.1"/>
    </source>
</evidence>
<dbReference type="CDD" id="cd09320">
    <property type="entry name" value="TDT_like_2"/>
    <property type="match status" value="1"/>
</dbReference>
<feature type="transmembrane region" description="Helical" evidence="8">
    <location>
        <begin position="317"/>
        <end position="337"/>
    </location>
</feature>
<keyword evidence="10" id="KW-1185">Reference proteome</keyword>
<dbReference type="InterPro" id="IPR004695">
    <property type="entry name" value="SLAC1/Mae1/Ssu1/TehA"/>
</dbReference>
<dbReference type="Gene3D" id="1.50.10.150">
    <property type="entry name" value="Voltage-dependent anion channel"/>
    <property type="match status" value="1"/>
</dbReference>
<evidence type="ECO:0000256" key="5">
    <source>
        <dbReference type="ARBA" id="ARBA00022692"/>
    </source>
</evidence>
<feature type="transmembrane region" description="Helical" evidence="8">
    <location>
        <begin position="206"/>
        <end position="229"/>
    </location>
</feature>
<dbReference type="RefSeq" id="WP_286345595.1">
    <property type="nucleotide sequence ID" value="NZ_AP027732.1"/>
</dbReference>
<sequence length="385" mass="40905">MTTTASRPAAPAPQKQARRIFRDLEHPREIVSNLTPNWFASIMGTGIVANVAASLPLQFPGLRVFGTVIWAIASIGLVALTFATVMHWALYRETAKKHHLNPVISHFYGAPAMAFLTVGAGTILLGKDVIGLPAAIGIDWVLWSLGTAMGLVTAIAVPFLTFTRHDSKPDSAFGGWLMPIVPPMVSASTGALLLPYTPAGQARETLFWSCYALFGLALVASLIVITLIWSRLTQHKVGGAAMVPTLWIVLGPLGQSITAVNLLGGNAHLVVAPALATMLLTFGLIYGIPVLGFALIWTALALMITIRTALEKLPFSLTWWSFTFPVGTCVTGLSGLALHTGLVALQVLACIYYAGLLAAWITVAIRTFHGSVIRGTLLAPPRATA</sequence>
<name>A0ABM8GJS6_9MICO</name>
<keyword evidence="6 8" id="KW-1133">Transmembrane helix</keyword>
<evidence type="ECO:0000313" key="10">
    <source>
        <dbReference type="Proteomes" id="UP001321486"/>
    </source>
</evidence>
<protein>
    <submittedName>
        <fullName evidence="9">C4-dicarboxylate ABC transporter</fullName>
    </submittedName>
</protein>
<evidence type="ECO:0000256" key="7">
    <source>
        <dbReference type="ARBA" id="ARBA00023136"/>
    </source>
</evidence>
<evidence type="ECO:0000256" key="6">
    <source>
        <dbReference type="ARBA" id="ARBA00022989"/>
    </source>
</evidence>
<proteinExistence type="inferred from homology"/>
<keyword evidence="7 8" id="KW-0472">Membrane</keyword>
<comment type="similarity">
    <text evidence="2">Belongs to the tellurite-resistance/dicarboxylate transporter (TDT) family.</text>
</comment>